<protein>
    <recommendedName>
        <fullName evidence="1">DUF5894 domain-containing protein</fullName>
    </recommendedName>
</protein>
<organism evidence="2 3">
    <name type="scientific">Moumouvirus goulette</name>
    <dbReference type="NCBI Taxonomy" id="1247379"/>
    <lineage>
        <taxon>Viruses</taxon>
        <taxon>Varidnaviria</taxon>
        <taxon>Bamfordvirae</taxon>
        <taxon>Nucleocytoviricota</taxon>
        <taxon>Megaviricetes</taxon>
        <taxon>Imitervirales</taxon>
        <taxon>Mimiviridae</taxon>
        <taxon>Megamimivirinae</taxon>
        <taxon>Moumouvirus</taxon>
        <taxon>Moumouvirus goulettemassiliense</taxon>
    </lineage>
</organism>
<evidence type="ECO:0000313" key="2">
    <source>
        <dbReference type="EMBL" id="AGF85619.1"/>
    </source>
</evidence>
<evidence type="ECO:0000259" key="1">
    <source>
        <dbReference type="Pfam" id="PF19246"/>
    </source>
</evidence>
<feature type="domain" description="DUF5894" evidence="1">
    <location>
        <begin position="32"/>
        <end position="88"/>
    </location>
</feature>
<dbReference type="InterPro" id="IPR045413">
    <property type="entry name" value="DUF5894"/>
</dbReference>
<evidence type="ECO:0000313" key="3">
    <source>
        <dbReference type="Proteomes" id="UP000241071"/>
    </source>
</evidence>
<accession>M1PCC4</accession>
<proteinExistence type="predicted"/>
<dbReference type="Pfam" id="PF19246">
    <property type="entry name" value="DUF5894"/>
    <property type="match status" value="1"/>
</dbReference>
<dbReference type="EMBL" id="KC008572">
    <property type="protein sequence ID" value="AGF85619.1"/>
    <property type="molecule type" value="Genomic_DNA"/>
</dbReference>
<reference evidence="2 3" key="1">
    <citation type="submission" date="2012-10" db="EMBL/GenBank/DDBJ databases">
        <title>Complete genome sequence of Moumouvirus goulette.</title>
        <authorList>
            <person name="Fournous G."/>
            <person name="Bougalmi M."/>
            <person name="Colson P."/>
        </authorList>
    </citation>
    <scope>NUCLEOTIDE SEQUENCE [LARGE SCALE GENOMIC DNA]</scope>
</reference>
<keyword evidence="3" id="KW-1185">Reference proteome</keyword>
<sequence>MEYIFDYLRPIVNTIHFILEFEDENNKSKVNMFDLLNMKAPGFKKVLIVDIKNNNEMFGVCAWAQTHGYQYHVTRTNIFPKNTNINNHFYDACTKSNSIKFENDILYNTIIIGYHLANYIQLDDLNLEVCQDDIDFLQEIPICHIKSMFLNDFLKIYQTPNHINMM</sequence>
<dbReference type="Proteomes" id="UP000241071">
    <property type="component" value="Segment"/>
</dbReference>
<gene>
    <name evidence="2" type="ORF">glt_00814</name>
</gene>
<name>M1PCC4_9VIRU</name>